<dbReference type="AlphaFoldDB" id="A0A2H1EJA3"/>
<keyword evidence="1 5" id="KW-0808">Transferase</keyword>
<protein>
    <submittedName>
        <fullName evidence="5">2-phospho-L-lactate guanylyltransferase</fullName>
    </submittedName>
</protein>
<keyword evidence="3" id="KW-0547">Nucleotide-binding</keyword>
<dbReference type="Gene3D" id="3.90.550.10">
    <property type="entry name" value="Spore Coat Polysaccharide Biosynthesis Protein SpsA, Chain A"/>
    <property type="match status" value="1"/>
</dbReference>
<dbReference type="InterPro" id="IPR002835">
    <property type="entry name" value="CofC"/>
</dbReference>
<reference evidence="6" key="1">
    <citation type="submission" date="2016-12" db="EMBL/GenBank/DDBJ databases">
        <authorList>
            <person name="Herbold C."/>
        </authorList>
    </citation>
    <scope>NUCLEOTIDE SEQUENCE [LARGE SCALE GENOMIC DNA]</scope>
</reference>
<dbReference type="Proteomes" id="UP000232412">
    <property type="component" value="Unassembled WGS sequence"/>
</dbReference>
<evidence type="ECO:0000256" key="1">
    <source>
        <dbReference type="ARBA" id="ARBA00022679"/>
    </source>
</evidence>
<dbReference type="Pfam" id="PF01983">
    <property type="entry name" value="CofC"/>
    <property type="match status" value="1"/>
</dbReference>
<dbReference type="EMBL" id="FRFC01000005">
    <property type="protein sequence ID" value="SHO47586.1"/>
    <property type="molecule type" value="Genomic_DNA"/>
</dbReference>
<proteinExistence type="predicted"/>
<dbReference type="GO" id="GO:0005525">
    <property type="term" value="F:GTP binding"/>
    <property type="evidence" value="ECO:0007669"/>
    <property type="project" value="UniProtKB-KW"/>
</dbReference>
<keyword evidence="2 5" id="KW-0548">Nucleotidyltransferase</keyword>
<evidence type="ECO:0000313" key="6">
    <source>
        <dbReference type="Proteomes" id="UP000232412"/>
    </source>
</evidence>
<dbReference type="RefSeq" id="WP_101010738.1">
    <property type="nucleotide sequence ID" value="NZ_FRFC01000005.1"/>
</dbReference>
<name>A0A2H1EJA3_9ARCH</name>
<accession>A0A2H1EJA3</accession>
<evidence type="ECO:0000256" key="2">
    <source>
        <dbReference type="ARBA" id="ARBA00022695"/>
    </source>
</evidence>
<evidence type="ECO:0000256" key="4">
    <source>
        <dbReference type="ARBA" id="ARBA00023134"/>
    </source>
</evidence>
<organism evidence="5 6">
    <name type="scientific">Nitrosotalea sinensis</name>
    <dbReference type="NCBI Taxonomy" id="1499975"/>
    <lineage>
        <taxon>Archaea</taxon>
        <taxon>Nitrososphaerota</taxon>
        <taxon>Nitrososphaeria</taxon>
        <taxon>Nitrosotaleales</taxon>
        <taxon>Nitrosotaleaceae</taxon>
        <taxon>Nitrosotalea</taxon>
    </lineage>
</organism>
<dbReference type="PANTHER" id="PTHR40392">
    <property type="entry name" value="2-PHOSPHO-L-LACTATE GUANYLYLTRANSFERASE"/>
    <property type="match status" value="1"/>
</dbReference>
<gene>
    <name evidence="5" type="ORF">NSIN_40139</name>
</gene>
<sequence length="213" mass="23934">MSNSRIGAIIPVKTFSRAKTRLGMSPEKTEQICQLMLESVLKTISNSDVISKTILVSKDETALNIGKKFGAVEIYDESEQGVNSAVLLADNYFTDEGFEGTIVFPQDIPLITPDDIRSLYEMKTSDRCVLVVPSRKFDGTNALFRMPPKAMETHYDEDSYKIHLDTAEKRNTSSALVLIRRIMLDIDDQSDLRFILSLSENDVTTNLKKILDC</sequence>
<evidence type="ECO:0000256" key="3">
    <source>
        <dbReference type="ARBA" id="ARBA00022741"/>
    </source>
</evidence>
<evidence type="ECO:0000313" key="5">
    <source>
        <dbReference type="EMBL" id="SHO47586.1"/>
    </source>
</evidence>
<dbReference type="PANTHER" id="PTHR40392:SF1">
    <property type="entry name" value="2-PHOSPHO-L-LACTATE GUANYLYLTRANSFERASE"/>
    <property type="match status" value="1"/>
</dbReference>
<dbReference type="SUPFAM" id="SSF53448">
    <property type="entry name" value="Nucleotide-diphospho-sugar transferases"/>
    <property type="match status" value="1"/>
</dbReference>
<dbReference type="InterPro" id="IPR029044">
    <property type="entry name" value="Nucleotide-diphossugar_trans"/>
</dbReference>
<keyword evidence="4" id="KW-0342">GTP-binding</keyword>
<dbReference type="OrthoDB" id="11179at2157"/>
<keyword evidence="6" id="KW-1185">Reference proteome</keyword>
<dbReference type="NCBIfam" id="TIGR03552">
    <property type="entry name" value="F420_cofC"/>
    <property type="match status" value="1"/>
</dbReference>
<dbReference type="GO" id="GO:0043814">
    <property type="term" value="F:phospholactate guanylyltransferase activity"/>
    <property type="evidence" value="ECO:0007669"/>
    <property type="project" value="InterPro"/>
</dbReference>